<accession>A0A0A7D7B0</accession>
<sequence>LYGVLEEEVYMELPEGLSEFCNFNNKDDLVCKLNKSLYGLKQASRCWHTTFKMYLLEYNFKCCEAENSIFIGRVDDVCVYIV</sequence>
<name>A0A0A7D7B0_9HYME</name>
<feature type="non-terminal residue" evidence="2">
    <location>
        <position position="1"/>
    </location>
</feature>
<keyword evidence="2" id="KW-0548">Nucleotidyltransferase</keyword>
<dbReference type="InterPro" id="IPR013103">
    <property type="entry name" value="RVT_2"/>
</dbReference>
<feature type="domain" description="Reverse transcriptase Ty1/copia-type" evidence="1">
    <location>
        <begin position="1"/>
        <end position="72"/>
    </location>
</feature>
<keyword evidence="2" id="KW-0808">Transferase</keyword>
<dbReference type="Pfam" id="PF07727">
    <property type="entry name" value="RVT_2"/>
    <property type="match status" value="1"/>
</dbReference>
<feature type="non-terminal residue" evidence="2">
    <location>
        <position position="82"/>
    </location>
</feature>
<gene>
    <name evidence="2" type="primary">rt</name>
</gene>
<dbReference type="AlphaFoldDB" id="A0A0A7D7B0"/>
<proteinExistence type="predicted"/>
<evidence type="ECO:0000259" key="1">
    <source>
        <dbReference type="Pfam" id="PF07727"/>
    </source>
</evidence>
<evidence type="ECO:0000313" key="2">
    <source>
        <dbReference type="EMBL" id="AII77237.1"/>
    </source>
</evidence>
<dbReference type="GO" id="GO:0003964">
    <property type="term" value="F:RNA-directed DNA polymerase activity"/>
    <property type="evidence" value="ECO:0007669"/>
    <property type="project" value="UniProtKB-KW"/>
</dbReference>
<organism evidence="2">
    <name type="scientific">Philotrypesis sp. 1 TLX-2014</name>
    <dbReference type="NCBI Taxonomy" id="1529451"/>
    <lineage>
        <taxon>Eukaryota</taxon>
        <taxon>Metazoa</taxon>
        <taxon>Ecdysozoa</taxon>
        <taxon>Arthropoda</taxon>
        <taxon>Hexapoda</taxon>
        <taxon>Insecta</taxon>
        <taxon>Pterygota</taxon>
        <taxon>Neoptera</taxon>
        <taxon>Endopterygota</taxon>
        <taxon>Hymenoptera</taxon>
        <taxon>Apocrita</taxon>
        <taxon>Proctotrupomorpha</taxon>
        <taxon>Chalcidoidea</taxon>
        <taxon>Pteromalidae</taxon>
        <taxon>Sycoryctinae</taxon>
        <taxon>Philotrypesini</taxon>
        <taxon>Philotrypesis</taxon>
    </lineage>
</organism>
<keyword evidence="2" id="KW-0695">RNA-directed DNA polymerase</keyword>
<reference evidence="2" key="1">
    <citation type="submission" date="2014-06" db="EMBL/GenBank/DDBJ databases">
        <title>Diversity and Evolution of Ty1-copia Retroelements within Chalcidoidea by Reverse Transcriptase Domain Analysis.</title>
        <authorList>
            <person name="Xiong T.L."/>
        </authorList>
    </citation>
    <scope>NUCLEOTIDE SEQUENCE</scope>
    <source>
        <strain evidence="2">BPsp1_Af1</strain>
    </source>
</reference>
<protein>
    <submittedName>
        <fullName evidence="2">Reverse transcriptase</fullName>
    </submittedName>
</protein>
<dbReference type="EMBL" id="KM051288">
    <property type="protein sequence ID" value="AII77237.1"/>
    <property type="molecule type" value="Genomic_DNA"/>
</dbReference>